<feature type="domain" description="Amine oxidase" evidence="4">
    <location>
        <begin position="13"/>
        <end position="505"/>
    </location>
</feature>
<dbReference type="InterPro" id="IPR036188">
    <property type="entry name" value="FAD/NAD-bd_sf"/>
</dbReference>
<dbReference type="RefSeq" id="WP_189714216.1">
    <property type="nucleotide sequence ID" value="NZ_BMSA01000018.1"/>
</dbReference>
<dbReference type="GO" id="GO:0016491">
    <property type="term" value="F:oxidoreductase activity"/>
    <property type="evidence" value="ECO:0007669"/>
    <property type="project" value="InterPro"/>
</dbReference>
<comment type="function">
    <text evidence="1">Probable oxidoreductase that may play a role as regulator of mitochondrial function.</text>
</comment>
<comment type="caution">
    <text evidence="5">The sequence shown here is derived from an EMBL/GenBank/DDBJ whole genome shotgun (WGS) entry which is preliminary data.</text>
</comment>
<comment type="subunit">
    <text evidence="2">Interacts with COX5B; this interaction may contribute to localize PYROXD2 to the inner face of the inner mitochondrial membrane.</text>
</comment>
<evidence type="ECO:0000256" key="3">
    <source>
        <dbReference type="ARBA" id="ARBA00040298"/>
    </source>
</evidence>
<dbReference type="PANTHER" id="PTHR10668:SF105">
    <property type="entry name" value="DEHYDROGENASE-RELATED"/>
    <property type="match status" value="1"/>
</dbReference>
<dbReference type="Proteomes" id="UP000646776">
    <property type="component" value="Unassembled WGS sequence"/>
</dbReference>
<evidence type="ECO:0000256" key="1">
    <source>
        <dbReference type="ARBA" id="ARBA00037217"/>
    </source>
</evidence>
<dbReference type="InterPro" id="IPR002937">
    <property type="entry name" value="Amino_oxidase"/>
</dbReference>
<dbReference type="Pfam" id="PF01593">
    <property type="entry name" value="Amino_oxidase"/>
    <property type="match status" value="1"/>
</dbReference>
<dbReference type="AlphaFoldDB" id="A0A918HLC2"/>
<dbReference type="PANTHER" id="PTHR10668">
    <property type="entry name" value="PHYTOENE DEHYDROGENASE"/>
    <property type="match status" value="1"/>
</dbReference>
<dbReference type="Gene3D" id="3.50.50.60">
    <property type="entry name" value="FAD/NAD(P)-binding domain"/>
    <property type="match status" value="2"/>
</dbReference>
<proteinExistence type="predicted"/>
<evidence type="ECO:0000256" key="2">
    <source>
        <dbReference type="ARBA" id="ARBA00038825"/>
    </source>
</evidence>
<accession>A0A918HLC2</accession>
<dbReference type="EMBL" id="BMSA01000018">
    <property type="protein sequence ID" value="GGT71275.1"/>
    <property type="molecule type" value="Genomic_DNA"/>
</dbReference>
<organism evidence="5 6">
    <name type="scientific">Streptomyces phaeofaciens</name>
    <dbReference type="NCBI Taxonomy" id="68254"/>
    <lineage>
        <taxon>Bacteria</taxon>
        <taxon>Bacillati</taxon>
        <taxon>Actinomycetota</taxon>
        <taxon>Actinomycetes</taxon>
        <taxon>Kitasatosporales</taxon>
        <taxon>Streptomycetaceae</taxon>
        <taxon>Streptomyces</taxon>
    </lineage>
</organism>
<keyword evidence="6" id="KW-1185">Reference proteome</keyword>
<gene>
    <name evidence="5" type="ORF">GCM10010226_56530</name>
</gene>
<dbReference type="SUPFAM" id="SSF51905">
    <property type="entry name" value="FAD/NAD(P)-binding domain"/>
    <property type="match status" value="1"/>
</dbReference>
<name>A0A918HLC2_9ACTN</name>
<evidence type="ECO:0000259" key="4">
    <source>
        <dbReference type="Pfam" id="PF01593"/>
    </source>
</evidence>
<sequence>MPDAVVIGAGPNGLVAANLLVDAGWSVEVLEAQDEPGGAVRSDHGVHPDYISDLFSAFYPLAAASPVLARLDLASEGLRWSHAPRVLAHPLLDGRCAVLERRVRDTSAGLAEFAASDADAWHRMYETWSGIGPDLVRALFTPFPPVRAGLSLARKLRAAGGLRLARKLALPVRRLGEEEFAGEGGRLLLAGNALHADLAPEAAGSGGFGWLMSMLGQSHGFPVPVGGSGALTAALVNRLHHRGGVLRCGERVTSVVVRGGVAVGVRTTGGEPVDAERAVLADTSAPALYRDLVGEEHLPSRLVRDLERFQWDFATFKVDWALRGPVPWTAQGAVGAGTVHLADGVDGLTRFTAQIATGRVPDEPFCLFGQMTTADPSRSPAGTESAWAYTHLPQRITDDAGGPDHITGRWDSREQEAMAARLEAQVERFAPGFRTLIAARRILAPPSLQAMDENLHNGAINNGTTALHQQAIFRPTPGTGRPETPVKRLYLASAAAHPGGGVHGAPGANAARAALRAHGLHTLLHRAQRM</sequence>
<reference evidence="5" key="1">
    <citation type="journal article" date="2014" name="Int. J. Syst. Evol. Microbiol.">
        <title>Complete genome sequence of Corynebacterium casei LMG S-19264T (=DSM 44701T), isolated from a smear-ripened cheese.</title>
        <authorList>
            <consortium name="US DOE Joint Genome Institute (JGI-PGF)"/>
            <person name="Walter F."/>
            <person name="Albersmeier A."/>
            <person name="Kalinowski J."/>
            <person name="Ruckert C."/>
        </authorList>
    </citation>
    <scope>NUCLEOTIDE SEQUENCE</scope>
    <source>
        <strain evidence="5">JCM 4125</strain>
    </source>
</reference>
<protein>
    <recommendedName>
        <fullName evidence="3">Pyridine nucleotide-disulfide oxidoreductase domain-containing protein 2</fullName>
    </recommendedName>
</protein>
<evidence type="ECO:0000313" key="5">
    <source>
        <dbReference type="EMBL" id="GGT71275.1"/>
    </source>
</evidence>
<evidence type="ECO:0000313" key="6">
    <source>
        <dbReference type="Proteomes" id="UP000646776"/>
    </source>
</evidence>
<reference evidence="5" key="2">
    <citation type="submission" date="2020-09" db="EMBL/GenBank/DDBJ databases">
        <authorList>
            <person name="Sun Q."/>
            <person name="Ohkuma M."/>
        </authorList>
    </citation>
    <scope>NUCLEOTIDE SEQUENCE</scope>
    <source>
        <strain evidence="5">JCM 4125</strain>
    </source>
</reference>